<proteinExistence type="predicted"/>
<evidence type="ECO:0000313" key="1">
    <source>
        <dbReference type="EMBL" id="CAH0997628.1"/>
    </source>
</evidence>
<comment type="caution">
    <text evidence="1">The sequence shown here is derived from an EMBL/GenBank/DDBJ whole genome shotgun (WGS) entry which is preliminary data.</text>
</comment>
<evidence type="ECO:0008006" key="3">
    <source>
        <dbReference type="Google" id="ProtNLM"/>
    </source>
</evidence>
<organism evidence="1 2">
    <name type="scientific">Emticicia aquatica</name>
    <dbReference type="NCBI Taxonomy" id="1681835"/>
    <lineage>
        <taxon>Bacteria</taxon>
        <taxon>Pseudomonadati</taxon>
        <taxon>Bacteroidota</taxon>
        <taxon>Cytophagia</taxon>
        <taxon>Cytophagales</taxon>
        <taxon>Leadbetterellaceae</taxon>
        <taxon>Emticicia</taxon>
    </lineage>
</organism>
<dbReference type="PROSITE" id="PS51257">
    <property type="entry name" value="PROKAR_LIPOPROTEIN"/>
    <property type="match status" value="1"/>
</dbReference>
<protein>
    <recommendedName>
        <fullName evidence="3">Lipoprotein</fullName>
    </recommendedName>
</protein>
<sequence length="130" mass="14435">MKLIILIFTVVFISACTTNDTPNNSSFIIDADAILFNNNLPVDGCSERITIVDTKGDEVKTVLPTDATKLLFKNLLDGEIEKIPEGTYSGNLQIPVKLKYKETKEKGELICGWNQKSTVEQIDIISITKK</sequence>
<dbReference type="RefSeq" id="WP_238808431.1">
    <property type="nucleotide sequence ID" value="NZ_CAKLPY010000004.1"/>
</dbReference>
<keyword evidence="2" id="KW-1185">Reference proteome</keyword>
<dbReference type="Proteomes" id="UP000837932">
    <property type="component" value="Unassembled WGS sequence"/>
</dbReference>
<gene>
    <name evidence="1" type="ORF">EMA8858_03762</name>
</gene>
<dbReference type="EMBL" id="CAKLPY010000004">
    <property type="protein sequence ID" value="CAH0997628.1"/>
    <property type="molecule type" value="Genomic_DNA"/>
</dbReference>
<accession>A0ABM9AUB4</accession>
<evidence type="ECO:0000313" key="2">
    <source>
        <dbReference type="Proteomes" id="UP000837932"/>
    </source>
</evidence>
<reference evidence="1" key="1">
    <citation type="submission" date="2021-12" db="EMBL/GenBank/DDBJ databases">
        <authorList>
            <person name="Rodrigo-Torres L."/>
            <person name="Arahal R. D."/>
            <person name="Lucena T."/>
        </authorList>
    </citation>
    <scope>NUCLEOTIDE SEQUENCE</scope>
    <source>
        <strain evidence="1">CECT 8858</strain>
    </source>
</reference>
<name>A0ABM9AUB4_9BACT</name>